<reference evidence="14" key="1">
    <citation type="submission" date="2021-06" db="EMBL/GenBank/DDBJ databases">
        <authorList>
            <person name="Hodson N. C."/>
            <person name="Mongue J. A."/>
            <person name="Jaron S. K."/>
        </authorList>
    </citation>
    <scope>NUCLEOTIDE SEQUENCE</scope>
</reference>
<dbReference type="InterPro" id="IPR000182">
    <property type="entry name" value="GNAT_dom"/>
</dbReference>
<dbReference type="InterPro" id="IPR002717">
    <property type="entry name" value="HAT_MYST-type"/>
</dbReference>
<evidence type="ECO:0000256" key="6">
    <source>
        <dbReference type="ARBA" id="ARBA00023015"/>
    </source>
</evidence>
<comment type="caution">
    <text evidence="14">The sequence shown here is derived from an EMBL/GenBank/DDBJ whole genome shotgun (WGS) entry which is preliminary data.</text>
</comment>
<dbReference type="PROSITE" id="PS51726">
    <property type="entry name" value="MYST_HAT"/>
    <property type="match status" value="1"/>
</dbReference>
<feature type="compositionally biased region" description="Basic and acidic residues" evidence="11">
    <location>
        <begin position="60"/>
        <end position="70"/>
    </location>
</feature>
<keyword evidence="4" id="KW-0863">Zinc-finger</keyword>
<accession>A0A8J2PX77</accession>
<gene>
    <name evidence="14" type="ORF">AFUS01_LOCUS45928</name>
</gene>
<keyword evidence="5" id="KW-0862">Zinc</keyword>
<evidence type="ECO:0000259" key="13">
    <source>
        <dbReference type="PROSITE" id="PS51726"/>
    </source>
</evidence>
<protein>
    <recommendedName>
        <fullName evidence="16">Histone acetyltransferase</fullName>
    </recommendedName>
</protein>
<keyword evidence="15" id="KW-1185">Reference proteome</keyword>
<evidence type="ECO:0000256" key="4">
    <source>
        <dbReference type="ARBA" id="ARBA00022771"/>
    </source>
</evidence>
<dbReference type="CDD" id="cd04301">
    <property type="entry name" value="NAT_SF"/>
    <property type="match status" value="1"/>
</dbReference>
<organism evidence="14 15">
    <name type="scientific">Allacma fusca</name>
    <dbReference type="NCBI Taxonomy" id="39272"/>
    <lineage>
        <taxon>Eukaryota</taxon>
        <taxon>Metazoa</taxon>
        <taxon>Ecdysozoa</taxon>
        <taxon>Arthropoda</taxon>
        <taxon>Hexapoda</taxon>
        <taxon>Collembola</taxon>
        <taxon>Symphypleona</taxon>
        <taxon>Sminthuridae</taxon>
        <taxon>Allacma</taxon>
    </lineage>
</organism>
<keyword evidence="2" id="KW-0808">Transferase</keyword>
<evidence type="ECO:0000259" key="12">
    <source>
        <dbReference type="PROSITE" id="PS51186"/>
    </source>
</evidence>
<feature type="active site" description="Proton donor/acceptor" evidence="10">
    <location>
        <position position="510"/>
    </location>
</feature>
<feature type="domain" description="N-acetyltransferase" evidence="12">
    <location>
        <begin position="413"/>
        <end position="564"/>
    </location>
</feature>
<evidence type="ECO:0000256" key="1">
    <source>
        <dbReference type="ARBA" id="ARBA00004123"/>
    </source>
</evidence>
<dbReference type="GO" id="GO:0008270">
    <property type="term" value="F:zinc ion binding"/>
    <property type="evidence" value="ECO:0007669"/>
    <property type="project" value="UniProtKB-KW"/>
</dbReference>
<evidence type="ECO:0000256" key="7">
    <source>
        <dbReference type="ARBA" id="ARBA00023163"/>
    </source>
</evidence>
<keyword evidence="9" id="KW-0012">Acyltransferase</keyword>
<keyword evidence="3" id="KW-0479">Metal-binding</keyword>
<evidence type="ECO:0000256" key="2">
    <source>
        <dbReference type="ARBA" id="ARBA00022679"/>
    </source>
</evidence>
<evidence type="ECO:0008006" key="16">
    <source>
        <dbReference type="Google" id="ProtNLM"/>
    </source>
</evidence>
<feature type="region of interest" description="Disordered" evidence="11">
    <location>
        <begin position="47"/>
        <end position="70"/>
    </location>
</feature>
<dbReference type="GO" id="GO:0006355">
    <property type="term" value="P:regulation of DNA-templated transcription"/>
    <property type="evidence" value="ECO:0007669"/>
    <property type="project" value="InterPro"/>
</dbReference>
<evidence type="ECO:0000256" key="3">
    <source>
        <dbReference type="ARBA" id="ARBA00022723"/>
    </source>
</evidence>
<dbReference type="OrthoDB" id="787137at2759"/>
<dbReference type="PROSITE" id="PS51186">
    <property type="entry name" value="GNAT"/>
    <property type="match status" value="1"/>
</dbReference>
<sequence length="614" mass="70188">FDRTVKDVKFHKKHCFPGLADGNQESRIVCTRPLLLRWDPSQDRTFGRISKGSWSGESSNRNRNESNDWDDIVKETSSTVSILNKQDVPHESPSPVCEYKKGINFNSGSDRELGPCPPDPRPFHMDMIQPKITYCRFPRNHEVTVSLFNFKHFGSSKTPEDQMLTTDICGTKSRKRLRSSETISVLTSPRSDTKSGKLLRSFETISALTPLRRDTRSMKRVRSSENVENLNDSRRKSKRIKTQIKTEIDVKNSSSAKTNPSSTTKQPPVDTSLVQDSANRSIFGTPKAGKSEIKPIPCIRLSPLESRFPASVFQRTSTGRKRSTGVKILGYEYHGSESERSFEEEKEVELKKYILKGSNEVPLKEATPGEIFVCDFCLSFIRKAYNFVKHGRSCSMRERKPSDVIVYRKGDVSIFRVDGLANQSYCYNLMRLSKLYVDCISGWLHATRFHFYVLYVNDHFAGYFSKEKGNDFTLGAILILPSHQHQGYGKLLIAFSYELSKHEGKIGTPERPLTPSGRKCFFAYWCETLVRLFSEDKFQEFHVEELSRKTYIHPWDILPALRTLGDLYQINTTFVFRLARNSQSPNTNPSCRNLLDVSCVTWPAEDAQFQSVSL</sequence>
<keyword evidence="7" id="KW-0804">Transcription</keyword>
<name>A0A8J2PX77_9HEXA</name>
<feature type="non-terminal residue" evidence="14">
    <location>
        <position position="1"/>
    </location>
</feature>
<dbReference type="InterPro" id="IPR050603">
    <property type="entry name" value="MYST_HAT"/>
</dbReference>
<dbReference type="PANTHER" id="PTHR10615">
    <property type="entry name" value="HISTONE ACETYLTRANSFERASE"/>
    <property type="match status" value="1"/>
</dbReference>
<dbReference type="AlphaFoldDB" id="A0A8J2PX77"/>
<evidence type="ECO:0000256" key="11">
    <source>
        <dbReference type="SAM" id="MobiDB-lite"/>
    </source>
</evidence>
<evidence type="ECO:0000256" key="9">
    <source>
        <dbReference type="ARBA" id="ARBA00023315"/>
    </source>
</evidence>
<dbReference type="EMBL" id="CAJVCH010571130">
    <property type="protein sequence ID" value="CAG7836714.1"/>
    <property type="molecule type" value="Genomic_DNA"/>
</dbReference>
<proteinExistence type="predicted"/>
<feature type="region of interest" description="Disordered" evidence="11">
    <location>
        <begin position="213"/>
        <end position="289"/>
    </location>
</feature>
<dbReference type="GO" id="GO:0005634">
    <property type="term" value="C:nucleus"/>
    <property type="evidence" value="ECO:0007669"/>
    <property type="project" value="UniProtKB-SubCell"/>
</dbReference>
<dbReference type="Proteomes" id="UP000708208">
    <property type="component" value="Unassembled WGS sequence"/>
</dbReference>
<evidence type="ECO:0000313" key="15">
    <source>
        <dbReference type="Proteomes" id="UP000708208"/>
    </source>
</evidence>
<keyword evidence="8" id="KW-0539">Nucleus</keyword>
<evidence type="ECO:0000256" key="5">
    <source>
        <dbReference type="ARBA" id="ARBA00022833"/>
    </source>
</evidence>
<dbReference type="GO" id="GO:0035267">
    <property type="term" value="C:NuA4 histone acetyltransferase complex"/>
    <property type="evidence" value="ECO:0007669"/>
    <property type="project" value="TreeGrafter"/>
</dbReference>
<evidence type="ECO:0000313" key="14">
    <source>
        <dbReference type="EMBL" id="CAG7836714.1"/>
    </source>
</evidence>
<feature type="compositionally biased region" description="Polar residues" evidence="11">
    <location>
        <begin position="251"/>
        <end position="266"/>
    </location>
</feature>
<dbReference type="GO" id="GO:0046972">
    <property type="term" value="F:histone H4K16 acetyltransferase activity"/>
    <property type="evidence" value="ECO:0007669"/>
    <property type="project" value="TreeGrafter"/>
</dbReference>
<keyword evidence="6" id="KW-0805">Transcription regulation</keyword>
<evidence type="ECO:0000256" key="10">
    <source>
        <dbReference type="PIRSR" id="PIRSR602717-51"/>
    </source>
</evidence>
<comment type="subcellular location">
    <subcellularLocation>
        <location evidence="1">Nucleus</location>
    </subcellularLocation>
</comment>
<dbReference type="PANTHER" id="PTHR10615:SF219">
    <property type="entry name" value="HISTONE ACETYLTRANSFERASE KAT5"/>
    <property type="match status" value="1"/>
</dbReference>
<dbReference type="Pfam" id="PF01853">
    <property type="entry name" value="MOZ_SAS"/>
    <property type="match status" value="1"/>
</dbReference>
<feature type="domain" description="MYST-type HAT" evidence="13">
    <location>
        <begin position="319"/>
        <end position="585"/>
    </location>
</feature>
<feature type="compositionally biased region" description="Basic and acidic residues" evidence="11">
    <location>
        <begin position="213"/>
        <end position="225"/>
    </location>
</feature>
<feature type="compositionally biased region" description="Polar residues" evidence="11">
    <location>
        <begin position="272"/>
        <end position="282"/>
    </location>
</feature>
<evidence type="ECO:0000256" key="8">
    <source>
        <dbReference type="ARBA" id="ARBA00023242"/>
    </source>
</evidence>